<evidence type="ECO:0000313" key="5">
    <source>
        <dbReference type="Proteomes" id="UP000298381"/>
    </source>
</evidence>
<dbReference type="PANTHER" id="PTHR30627:SF24">
    <property type="entry name" value="PENICILLIN-BINDING PROTEIN 4B"/>
    <property type="match status" value="1"/>
</dbReference>
<dbReference type="GO" id="GO:0008800">
    <property type="term" value="F:beta-lactamase activity"/>
    <property type="evidence" value="ECO:0007669"/>
    <property type="project" value="UniProtKB-EC"/>
</dbReference>
<evidence type="ECO:0000259" key="3">
    <source>
        <dbReference type="Pfam" id="PF21922"/>
    </source>
</evidence>
<protein>
    <submittedName>
        <fullName evidence="4">Penicillin-binding protein 2</fullName>
    </submittedName>
</protein>
<dbReference type="GO" id="GO:0046677">
    <property type="term" value="P:response to antibiotic"/>
    <property type="evidence" value="ECO:0007669"/>
    <property type="project" value="UniProtKB-KW"/>
</dbReference>
<dbReference type="AlphaFoldDB" id="A0A4Z0D1U8"/>
<dbReference type="EMBL" id="SRIB01000014">
    <property type="protein sequence ID" value="TFZ39278.1"/>
    <property type="molecule type" value="Genomic_DNA"/>
</dbReference>
<dbReference type="Pfam" id="PF21922">
    <property type="entry name" value="PBP_dimer_2"/>
    <property type="match status" value="1"/>
</dbReference>
<gene>
    <name evidence="4" type="ORF">E4100_08600</name>
</gene>
<feature type="domain" description="Penicillin-binding protein transpeptidase" evidence="2">
    <location>
        <begin position="158"/>
        <end position="460"/>
    </location>
</feature>
<dbReference type="InterPro" id="IPR054120">
    <property type="entry name" value="PBPA_dimer"/>
</dbReference>
<comment type="caution">
    <text evidence="4">The sequence shown here is derived from an EMBL/GenBank/DDBJ whole genome shotgun (WGS) entry which is preliminary data.</text>
</comment>
<dbReference type="SUPFAM" id="SSF56519">
    <property type="entry name" value="Penicillin binding protein dimerisation domain"/>
    <property type="match status" value="1"/>
</dbReference>
<dbReference type="GO" id="GO:0071555">
    <property type="term" value="P:cell wall organization"/>
    <property type="evidence" value="ECO:0007669"/>
    <property type="project" value="TreeGrafter"/>
</dbReference>
<dbReference type="GO" id="GO:0005886">
    <property type="term" value="C:plasma membrane"/>
    <property type="evidence" value="ECO:0007669"/>
    <property type="project" value="TreeGrafter"/>
</dbReference>
<accession>A0A4Z0D1U8</accession>
<keyword evidence="1" id="KW-0812">Transmembrane</keyword>
<dbReference type="Pfam" id="PF00905">
    <property type="entry name" value="Transpeptidase"/>
    <property type="match status" value="1"/>
</dbReference>
<dbReference type="InterPro" id="IPR036138">
    <property type="entry name" value="PBP_dimer_sf"/>
</dbReference>
<keyword evidence="1" id="KW-1133">Transmembrane helix</keyword>
<evidence type="ECO:0000259" key="2">
    <source>
        <dbReference type="Pfam" id="PF00905"/>
    </source>
</evidence>
<dbReference type="PANTHER" id="PTHR30627">
    <property type="entry name" value="PEPTIDOGLYCAN D,D-TRANSPEPTIDASE"/>
    <property type="match status" value="1"/>
</dbReference>
<dbReference type="SUPFAM" id="SSF56601">
    <property type="entry name" value="beta-lactamase/transpeptidase-like"/>
    <property type="match status" value="1"/>
</dbReference>
<dbReference type="GO" id="GO:0008658">
    <property type="term" value="F:penicillin binding"/>
    <property type="evidence" value="ECO:0007669"/>
    <property type="project" value="InterPro"/>
</dbReference>
<keyword evidence="5" id="KW-1185">Reference proteome</keyword>
<name>A0A4Z0D1U8_9FIRM</name>
<dbReference type="InterPro" id="IPR001460">
    <property type="entry name" value="PCN-bd_Tpept"/>
</dbReference>
<dbReference type="Gene3D" id="3.40.710.10">
    <property type="entry name" value="DD-peptidase/beta-lactamase superfamily"/>
    <property type="match status" value="1"/>
</dbReference>
<evidence type="ECO:0000256" key="1">
    <source>
        <dbReference type="SAM" id="Phobius"/>
    </source>
</evidence>
<dbReference type="InterPro" id="IPR050515">
    <property type="entry name" value="Beta-lactam/transpept"/>
</dbReference>
<dbReference type="OrthoDB" id="9766847at2"/>
<feature type="domain" description="Penicillin binding protein A dimerisation" evidence="3">
    <location>
        <begin position="56"/>
        <end position="128"/>
    </location>
</feature>
<evidence type="ECO:0000313" key="4">
    <source>
        <dbReference type="EMBL" id="TFZ39278.1"/>
    </source>
</evidence>
<reference evidence="4 5" key="1">
    <citation type="submission" date="2019-03" db="EMBL/GenBank/DDBJ databases">
        <title>Draft genome sequence data and analysis of a Fermenting Bacterium, Soehngenia longevitae strain 1933PT, isolated from petroleum reservoir in Azerbaijan.</title>
        <authorList>
            <person name="Grouzdev D.S."/>
            <person name="Bidzhieva S.K."/>
            <person name="Sokolova D.S."/>
            <person name="Tourova T.P."/>
            <person name="Poltaraus A.B."/>
            <person name="Nazina T.N."/>
        </authorList>
    </citation>
    <scope>NUCLEOTIDE SEQUENCE [LARGE SCALE GENOMIC DNA]</scope>
    <source>
        <strain evidence="4 5">1933P</strain>
    </source>
</reference>
<dbReference type="Gene3D" id="3.90.1310.10">
    <property type="entry name" value="Penicillin-binding protein 2a (Domain 2)"/>
    <property type="match status" value="1"/>
</dbReference>
<dbReference type="RefSeq" id="WP_135271641.1">
    <property type="nucleotide sequence ID" value="NZ_SRIB01000014.1"/>
</dbReference>
<sequence length="468" mass="51993">MNDVEKKKILRVLSLMVLLNVTLVLYLSYFQIFQADKIKQSSYNKRLWANEDKVLRGSFYDRNKKVLVYSEKDEEEKINRIYKYDHLYSHIIGYSSREYGKAGLEKSYNSYLLDEGNFFDISGVKELLDKESIGNDIVLTIDHDMQLKTRELLLGKKGSIITMNPKTGEIYSMISMPDFNVNTLKDDWDKIIDDTNSPLLNRATQGLYPPGSTFKIITALSSLQNNIDNDDFTCTGSTTINGYTIRDYDSKSHGIVDMNEAFRVSCNTYFAEIAVKLGQSNILQTSEKFYFNKDFDFDLDIKKSSFPTNKMDKTELAASGIGQGKILATPLEMLMVASGIANDGNIVKPHLVSKVLTHDGILVKSNDIEILSNAGSHNDVEQIKNMMVEVVENGTGTQAKINGITVAGKTGTAENASGNNHAWFVGFAPAEDPKIAVVVLLEEEGSTGGSKAAPIAGELIKFGLNNIK</sequence>
<dbReference type="InterPro" id="IPR012338">
    <property type="entry name" value="Beta-lactam/transpept-like"/>
</dbReference>
<proteinExistence type="predicted"/>
<dbReference type="Proteomes" id="UP000298381">
    <property type="component" value="Unassembled WGS sequence"/>
</dbReference>
<organism evidence="4 5">
    <name type="scientific">Soehngenia longivitae</name>
    <dbReference type="NCBI Taxonomy" id="2562294"/>
    <lineage>
        <taxon>Bacteria</taxon>
        <taxon>Bacillati</taxon>
        <taxon>Bacillota</taxon>
        <taxon>Tissierellia</taxon>
        <taxon>Tissierellales</taxon>
        <taxon>Tissierellaceae</taxon>
        <taxon>Soehngenia</taxon>
    </lineage>
</organism>
<feature type="transmembrane region" description="Helical" evidence="1">
    <location>
        <begin position="12"/>
        <end position="32"/>
    </location>
</feature>
<keyword evidence="1" id="KW-0472">Membrane</keyword>